<keyword evidence="2" id="KW-1185">Reference proteome</keyword>
<accession>A0A0C9VGW0</accession>
<sequence>GCEAKDLEHIFLSCLSDAQTSGAIIATCAELDFIYTAGWMMLGEDDLEHMTDYNKKFHQHKDAFLQTEDYEGQELDNFNIPKVHAQHHYPENI</sequence>
<proteinExistence type="predicted"/>
<dbReference type="Proteomes" id="UP000054279">
    <property type="component" value="Unassembled WGS sequence"/>
</dbReference>
<reference evidence="1 2" key="1">
    <citation type="submission" date="2014-06" db="EMBL/GenBank/DDBJ databases">
        <title>Evolutionary Origins and Diversification of the Mycorrhizal Mutualists.</title>
        <authorList>
            <consortium name="DOE Joint Genome Institute"/>
            <consortium name="Mycorrhizal Genomics Consortium"/>
            <person name="Kohler A."/>
            <person name="Kuo A."/>
            <person name="Nagy L.G."/>
            <person name="Floudas D."/>
            <person name="Copeland A."/>
            <person name="Barry K.W."/>
            <person name="Cichocki N."/>
            <person name="Veneault-Fourrey C."/>
            <person name="LaButti K."/>
            <person name="Lindquist E.A."/>
            <person name="Lipzen A."/>
            <person name="Lundell T."/>
            <person name="Morin E."/>
            <person name="Murat C."/>
            <person name="Riley R."/>
            <person name="Ohm R."/>
            <person name="Sun H."/>
            <person name="Tunlid A."/>
            <person name="Henrissat B."/>
            <person name="Grigoriev I.V."/>
            <person name="Hibbett D.S."/>
            <person name="Martin F."/>
        </authorList>
    </citation>
    <scope>NUCLEOTIDE SEQUENCE [LARGE SCALE GENOMIC DNA]</scope>
    <source>
        <strain evidence="1 2">SS14</strain>
    </source>
</reference>
<dbReference type="AlphaFoldDB" id="A0A0C9VGW0"/>
<dbReference type="EMBL" id="KN837142">
    <property type="protein sequence ID" value="KIJ40662.1"/>
    <property type="molecule type" value="Genomic_DNA"/>
</dbReference>
<dbReference type="OrthoDB" id="3232941at2759"/>
<gene>
    <name evidence="1" type="ORF">M422DRAFT_173375</name>
</gene>
<organism evidence="1 2">
    <name type="scientific">Sphaerobolus stellatus (strain SS14)</name>
    <dbReference type="NCBI Taxonomy" id="990650"/>
    <lineage>
        <taxon>Eukaryota</taxon>
        <taxon>Fungi</taxon>
        <taxon>Dikarya</taxon>
        <taxon>Basidiomycota</taxon>
        <taxon>Agaricomycotina</taxon>
        <taxon>Agaricomycetes</taxon>
        <taxon>Phallomycetidae</taxon>
        <taxon>Geastrales</taxon>
        <taxon>Sphaerobolaceae</taxon>
        <taxon>Sphaerobolus</taxon>
    </lineage>
</organism>
<evidence type="ECO:0000313" key="2">
    <source>
        <dbReference type="Proteomes" id="UP000054279"/>
    </source>
</evidence>
<name>A0A0C9VGW0_SPHS4</name>
<dbReference type="HOGENOM" id="CLU_006344_12_5_1"/>
<evidence type="ECO:0000313" key="1">
    <source>
        <dbReference type="EMBL" id="KIJ40662.1"/>
    </source>
</evidence>
<protein>
    <submittedName>
        <fullName evidence="1">Uncharacterized protein</fullName>
    </submittedName>
</protein>
<feature type="non-terminal residue" evidence="1">
    <location>
        <position position="1"/>
    </location>
</feature>